<dbReference type="AlphaFoldDB" id="A0A7X2NP39"/>
<dbReference type="Gene3D" id="2.40.260.10">
    <property type="entry name" value="Sortase"/>
    <property type="match status" value="1"/>
</dbReference>
<protein>
    <submittedName>
        <fullName evidence="3">Class B sortase</fullName>
    </submittedName>
</protein>
<dbReference type="Pfam" id="PF04203">
    <property type="entry name" value="Sortase"/>
    <property type="match status" value="1"/>
</dbReference>
<feature type="active site" description="Proton donor/acceptor" evidence="2">
    <location>
        <position position="122"/>
    </location>
</feature>
<keyword evidence="4" id="KW-1185">Reference proteome</keyword>
<organism evidence="3 4">
    <name type="scientific">Clostridium porci</name>
    <dbReference type="NCBI Taxonomy" id="2605778"/>
    <lineage>
        <taxon>Bacteria</taxon>
        <taxon>Bacillati</taxon>
        <taxon>Bacillota</taxon>
        <taxon>Clostridia</taxon>
        <taxon>Eubacteriales</taxon>
        <taxon>Clostridiaceae</taxon>
        <taxon>Clostridium</taxon>
    </lineage>
</organism>
<evidence type="ECO:0000313" key="3">
    <source>
        <dbReference type="EMBL" id="MSS38479.1"/>
    </source>
</evidence>
<dbReference type="InterPro" id="IPR023365">
    <property type="entry name" value="Sortase_dom-sf"/>
</dbReference>
<dbReference type="InterPro" id="IPR005754">
    <property type="entry name" value="Sortase"/>
</dbReference>
<proteinExistence type="predicted"/>
<reference evidence="3 4" key="1">
    <citation type="submission" date="2019-08" db="EMBL/GenBank/DDBJ databases">
        <title>In-depth cultivation of the pig gut microbiome towards novel bacterial diversity and tailored functional studies.</title>
        <authorList>
            <person name="Wylensek D."/>
            <person name="Hitch T.C.A."/>
            <person name="Clavel T."/>
        </authorList>
    </citation>
    <scope>NUCLEOTIDE SEQUENCE [LARGE SCALE GENOMIC DNA]</scope>
    <source>
        <strain evidence="3 4">WCA-389-WT-23D1</strain>
    </source>
</reference>
<gene>
    <name evidence="3" type="ORF">FYJ39_18645</name>
</gene>
<dbReference type="InterPro" id="IPR009835">
    <property type="entry name" value="SrtB"/>
</dbReference>
<keyword evidence="1" id="KW-0378">Hydrolase</keyword>
<comment type="caution">
    <text evidence="3">The sequence shown here is derived from an EMBL/GenBank/DDBJ whole genome shotgun (WGS) entry which is preliminary data.</text>
</comment>
<dbReference type="SUPFAM" id="SSF63817">
    <property type="entry name" value="Sortase"/>
    <property type="match status" value="1"/>
</dbReference>
<sequence length="236" mass="27662">MRMRKKIQFLIAFFIFCLSLFHLAHTWMKYKRADREYQVLSEEVKRVEQAPELMDDRLKEVNSDYIGWIRIPGTAIDYPVVMESKKDYLKTGFYGNESIAGTPFIRRAQDAFVDPNTVIFAHNMKNGSMFGSLKNYLEKKYCEENPVIEVQKDGKTFRYRIFSVQLISEKDAEPYTYSFRDEAEQGEYLDNMIRRSIVDFPEAPKAPTKILTLSTCHGSDKRLLVQAFKENVNDEQ</sequence>
<dbReference type="Proteomes" id="UP000429958">
    <property type="component" value="Unassembled WGS sequence"/>
</dbReference>
<dbReference type="GO" id="GO:0016787">
    <property type="term" value="F:hydrolase activity"/>
    <property type="evidence" value="ECO:0007669"/>
    <property type="project" value="UniProtKB-KW"/>
</dbReference>
<evidence type="ECO:0000313" key="4">
    <source>
        <dbReference type="Proteomes" id="UP000429958"/>
    </source>
</evidence>
<accession>A0A7X2NP39</accession>
<dbReference type="EMBL" id="VUMD01000026">
    <property type="protein sequence ID" value="MSS38479.1"/>
    <property type="molecule type" value="Genomic_DNA"/>
</dbReference>
<feature type="active site" description="Acyl-thioester intermediate" evidence="2">
    <location>
        <position position="216"/>
    </location>
</feature>
<evidence type="ECO:0000256" key="2">
    <source>
        <dbReference type="PIRSR" id="PIRSR605754-1"/>
    </source>
</evidence>
<evidence type="ECO:0000256" key="1">
    <source>
        <dbReference type="ARBA" id="ARBA00022801"/>
    </source>
</evidence>
<name>A0A7X2NP39_9CLOT</name>
<dbReference type="CDD" id="cd05826">
    <property type="entry name" value="Sortase_B"/>
    <property type="match status" value="1"/>
</dbReference>